<reference evidence="2 3" key="1">
    <citation type="journal article" date="2014" name="Science">
        <title>Plant genetics. Early allopolyploid evolution in the post-Neolithic Brassica napus oilseed genome.</title>
        <authorList>
            <person name="Chalhoub B."/>
            <person name="Denoeud F."/>
            <person name="Liu S."/>
            <person name="Parkin I.A."/>
            <person name="Tang H."/>
            <person name="Wang X."/>
            <person name="Chiquet J."/>
            <person name="Belcram H."/>
            <person name="Tong C."/>
            <person name="Samans B."/>
            <person name="Correa M."/>
            <person name="Da Silva C."/>
            <person name="Just J."/>
            <person name="Falentin C."/>
            <person name="Koh C.S."/>
            <person name="Le Clainche I."/>
            <person name="Bernard M."/>
            <person name="Bento P."/>
            <person name="Noel B."/>
            <person name="Labadie K."/>
            <person name="Alberti A."/>
            <person name="Charles M."/>
            <person name="Arnaud D."/>
            <person name="Guo H."/>
            <person name="Daviaud C."/>
            <person name="Alamery S."/>
            <person name="Jabbari K."/>
            <person name="Zhao M."/>
            <person name="Edger P.P."/>
            <person name="Chelaifa H."/>
            <person name="Tack D."/>
            <person name="Lassalle G."/>
            <person name="Mestiri I."/>
            <person name="Schnel N."/>
            <person name="Le Paslier M.C."/>
            <person name="Fan G."/>
            <person name="Renault V."/>
            <person name="Bayer P.E."/>
            <person name="Golicz A.A."/>
            <person name="Manoli S."/>
            <person name="Lee T.H."/>
            <person name="Thi V.H."/>
            <person name="Chalabi S."/>
            <person name="Hu Q."/>
            <person name="Fan C."/>
            <person name="Tollenaere R."/>
            <person name="Lu Y."/>
            <person name="Battail C."/>
            <person name="Shen J."/>
            <person name="Sidebottom C.H."/>
            <person name="Wang X."/>
            <person name="Canaguier A."/>
            <person name="Chauveau A."/>
            <person name="Berard A."/>
            <person name="Deniot G."/>
            <person name="Guan M."/>
            <person name="Liu Z."/>
            <person name="Sun F."/>
            <person name="Lim Y.P."/>
            <person name="Lyons E."/>
            <person name="Town C.D."/>
            <person name="Bancroft I."/>
            <person name="Wang X."/>
            <person name="Meng J."/>
            <person name="Ma J."/>
            <person name="Pires J.C."/>
            <person name="King G.J."/>
            <person name="Brunel D."/>
            <person name="Delourme R."/>
            <person name="Renard M."/>
            <person name="Aury J.M."/>
            <person name="Adams K.L."/>
            <person name="Batley J."/>
            <person name="Snowdon R.J."/>
            <person name="Tost J."/>
            <person name="Edwards D."/>
            <person name="Zhou Y."/>
            <person name="Hua W."/>
            <person name="Sharpe A.G."/>
            <person name="Paterson A.H."/>
            <person name="Guan C."/>
            <person name="Wincker P."/>
        </authorList>
    </citation>
    <scope>NUCLEOTIDE SEQUENCE [LARGE SCALE GENOMIC DNA]</scope>
    <source>
        <strain evidence="3">cv. Darmor-bzh</strain>
    </source>
</reference>
<dbReference type="OMA" id="ANSMISC"/>
<dbReference type="AlphaFoldDB" id="A0A078IBB7"/>
<keyword evidence="3" id="KW-1185">Reference proteome</keyword>
<evidence type="ECO:0000313" key="3">
    <source>
        <dbReference type="Proteomes" id="UP000028999"/>
    </source>
</evidence>
<evidence type="ECO:0000313" key="2">
    <source>
        <dbReference type="EMBL" id="CDY47126.1"/>
    </source>
</evidence>
<feature type="transmembrane region" description="Helical" evidence="1">
    <location>
        <begin position="133"/>
        <end position="155"/>
    </location>
</feature>
<organism evidence="2 3">
    <name type="scientific">Brassica napus</name>
    <name type="common">Rape</name>
    <dbReference type="NCBI Taxonomy" id="3708"/>
    <lineage>
        <taxon>Eukaryota</taxon>
        <taxon>Viridiplantae</taxon>
        <taxon>Streptophyta</taxon>
        <taxon>Embryophyta</taxon>
        <taxon>Tracheophyta</taxon>
        <taxon>Spermatophyta</taxon>
        <taxon>Magnoliopsida</taxon>
        <taxon>eudicotyledons</taxon>
        <taxon>Gunneridae</taxon>
        <taxon>Pentapetalae</taxon>
        <taxon>rosids</taxon>
        <taxon>malvids</taxon>
        <taxon>Brassicales</taxon>
        <taxon>Brassicaceae</taxon>
        <taxon>Brassiceae</taxon>
        <taxon>Brassica</taxon>
    </lineage>
</organism>
<dbReference type="PANTHER" id="PTHR12741:SF70">
    <property type="entry name" value="CALLOSE SYNTHASE 2-RELATED"/>
    <property type="match status" value="1"/>
</dbReference>
<evidence type="ECO:0000256" key="1">
    <source>
        <dbReference type="SAM" id="Phobius"/>
    </source>
</evidence>
<keyword evidence="1" id="KW-0472">Membrane</keyword>
<dbReference type="EMBL" id="LK032698">
    <property type="protein sequence ID" value="CDY47126.1"/>
    <property type="molecule type" value="Genomic_DNA"/>
</dbReference>
<keyword evidence="1" id="KW-0812">Transmembrane</keyword>
<accession>A0A078IBB7</accession>
<feature type="transmembrane region" description="Helical" evidence="1">
    <location>
        <begin position="78"/>
        <end position="99"/>
    </location>
</feature>
<dbReference type="STRING" id="3708.A0A078IBB7"/>
<protein>
    <submittedName>
        <fullName evidence="2">BnaC04g13830D protein</fullName>
    </submittedName>
</protein>
<gene>
    <name evidence="2" type="primary">BnaC04g13830D</name>
    <name evidence="2" type="ORF">GSBRNA2T00086766001</name>
</gene>
<dbReference type="Proteomes" id="UP000028999">
    <property type="component" value="Unassembled WGS sequence"/>
</dbReference>
<keyword evidence="1" id="KW-1133">Transmembrane helix</keyword>
<feature type="transmembrane region" description="Helical" evidence="1">
    <location>
        <begin position="38"/>
        <end position="58"/>
    </location>
</feature>
<sequence length="189" mass="20950">MFQIELAGSHEDPCIKAITDFIYGIVYQLTAFEENHSICIYVGSWFVGVIIMLIVKVLGEASPGGTNSHCAFRTMKLVVFLTPVIIVIGITAVHLATFGDLFLSTGWGLLLISQACKPLTQRLGLWPLVMKLAWGYDFMMGFILFAVISMMSMFFGPEIQTRLLFNQAFSRGLMVSHILTGRSSANNQD</sequence>
<dbReference type="PANTHER" id="PTHR12741">
    <property type="entry name" value="LYST-INTERACTING PROTEIN LIP5 DOPAMINE RESPONSIVE PROTEIN DRG-1"/>
    <property type="match status" value="1"/>
</dbReference>
<dbReference type="PaxDb" id="3708-A0A078IBB7"/>
<name>A0A078IBB7_BRANA</name>
<proteinExistence type="predicted"/>
<dbReference type="Gramene" id="CDY47126">
    <property type="protein sequence ID" value="CDY47126"/>
    <property type="gene ID" value="GSBRNA2T00086766001"/>
</dbReference>